<proteinExistence type="inferred from homology"/>
<organism evidence="4 5">
    <name type="scientific">Populus trichocarpa</name>
    <name type="common">Western balsam poplar</name>
    <name type="synonym">Populus balsamifera subsp. trichocarpa</name>
    <dbReference type="NCBI Taxonomy" id="3694"/>
    <lineage>
        <taxon>Eukaryota</taxon>
        <taxon>Viridiplantae</taxon>
        <taxon>Streptophyta</taxon>
        <taxon>Embryophyta</taxon>
        <taxon>Tracheophyta</taxon>
        <taxon>Spermatophyta</taxon>
        <taxon>Magnoliopsida</taxon>
        <taxon>eudicotyledons</taxon>
        <taxon>Gunneridae</taxon>
        <taxon>Pentapetalae</taxon>
        <taxon>rosids</taxon>
        <taxon>fabids</taxon>
        <taxon>Malpighiales</taxon>
        <taxon>Salicaceae</taxon>
        <taxon>Saliceae</taxon>
        <taxon>Populus</taxon>
    </lineage>
</organism>
<evidence type="ECO:0000256" key="2">
    <source>
        <dbReference type="ARBA" id="ARBA00022737"/>
    </source>
</evidence>
<dbReference type="Proteomes" id="UP000006729">
    <property type="component" value="Chromosome 12"/>
</dbReference>
<dbReference type="GO" id="GO:0006396">
    <property type="term" value="P:RNA processing"/>
    <property type="evidence" value="ECO:0000318"/>
    <property type="project" value="GO_Central"/>
</dbReference>
<dbReference type="STRING" id="3694.A0A2K1Y843"/>
<feature type="repeat" description="PPR" evidence="3">
    <location>
        <begin position="445"/>
        <end position="479"/>
    </location>
</feature>
<keyword evidence="5" id="KW-1185">Reference proteome</keyword>
<dbReference type="GO" id="GO:0005739">
    <property type="term" value="C:mitochondrion"/>
    <property type="evidence" value="ECO:0000318"/>
    <property type="project" value="GO_Central"/>
</dbReference>
<name>A0A2K1Y843_POPTR</name>
<dbReference type="Pfam" id="PF13041">
    <property type="entry name" value="PPR_2"/>
    <property type="match status" value="3"/>
</dbReference>
<protein>
    <recommendedName>
        <fullName evidence="6">Pentacotripeptide-repeat region of PRORP domain-containing protein</fullName>
    </recommendedName>
</protein>
<dbReference type="NCBIfam" id="TIGR00756">
    <property type="entry name" value="PPR"/>
    <property type="match status" value="7"/>
</dbReference>
<feature type="repeat" description="PPR" evidence="3">
    <location>
        <begin position="236"/>
        <end position="270"/>
    </location>
</feature>
<dbReference type="AlphaFoldDB" id="A0A2K1Y843"/>
<feature type="repeat" description="PPR" evidence="3">
    <location>
        <begin position="201"/>
        <end position="235"/>
    </location>
</feature>
<dbReference type="PROSITE" id="PS51375">
    <property type="entry name" value="PPR"/>
    <property type="match status" value="7"/>
</dbReference>
<evidence type="ECO:0000313" key="5">
    <source>
        <dbReference type="Proteomes" id="UP000006729"/>
    </source>
</evidence>
<dbReference type="InterPro" id="IPR011990">
    <property type="entry name" value="TPR-like_helical_dom_sf"/>
</dbReference>
<evidence type="ECO:0000313" key="4">
    <source>
        <dbReference type="EMBL" id="PNT09199.1"/>
    </source>
</evidence>
<dbReference type="Gene3D" id="1.25.40.10">
    <property type="entry name" value="Tetratricopeptide repeat domain"/>
    <property type="match status" value="4"/>
</dbReference>
<dbReference type="EMBL" id="CM009301">
    <property type="protein sequence ID" value="PNT09199.1"/>
    <property type="molecule type" value="Genomic_DNA"/>
</dbReference>
<dbReference type="InterPro" id="IPR002885">
    <property type="entry name" value="PPR_rpt"/>
</dbReference>
<evidence type="ECO:0008006" key="6">
    <source>
        <dbReference type="Google" id="ProtNLM"/>
    </source>
</evidence>
<dbReference type="GO" id="GO:0003729">
    <property type="term" value="F:mRNA binding"/>
    <property type="evidence" value="ECO:0000318"/>
    <property type="project" value="GO_Central"/>
</dbReference>
<dbReference type="InParanoid" id="A0A2K1Y843"/>
<reference evidence="4 5" key="1">
    <citation type="journal article" date="2006" name="Science">
        <title>The genome of black cottonwood, Populus trichocarpa (Torr. &amp; Gray).</title>
        <authorList>
            <person name="Tuskan G.A."/>
            <person name="Difazio S."/>
            <person name="Jansson S."/>
            <person name="Bohlmann J."/>
            <person name="Grigoriev I."/>
            <person name="Hellsten U."/>
            <person name="Putnam N."/>
            <person name="Ralph S."/>
            <person name="Rombauts S."/>
            <person name="Salamov A."/>
            <person name="Schein J."/>
            <person name="Sterck L."/>
            <person name="Aerts A."/>
            <person name="Bhalerao R.R."/>
            <person name="Bhalerao R.P."/>
            <person name="Blaudez D."/>
            <person name="Boerjan W."/>
            <person name="Brun A."/>
            <person name="Brunner A."/>
            <person name="Busov V."/>
            <person name="Campbell M."/>
            <person name="Carlson J."/>
            <person name="Chalot M."/>
            <person name="Chapman J."/>
            <person name="Chen G.L."/>
            <person name="Cooper D."/>
            <person name="Coutinho P.M."/>
            <person name="Couturier J."/>
            <person name="Covert S."/>
            <person name="Cronk Q."/>
            <person name="Cunningham R."/>
            <person name="Davis J."/>
            <person name="Degroeve S."/>
            <person name="Dejardin A."/>
            <person name="Depamphilis C."/>
            <person name="Detter J."/>
            <person name="Dirks B."/>
            <person name="Dubchak I."/>
            <person name="Duplessis S."/>
            <person name="Ehlting J."/>
            <person name="Ellis B."/>
            <person name="Gendler K."/>
            <person name="Goodstein D."/>
            <person name="Gribskov M."/>
            <person name="Grimwood J."/>
            <person name="Groover A."/>
            <person name="Gunter L."/>
            <person name="Hamberger B."/>
            <person name="Heinze B."/>
            <person name="Helariutta Y."/>
            <person name="Henrissat B."/>
            <person name="Holligan D."/>
            <person name="Holt R."/>
            <person name="Huang W."/>
            <person name="Islam-Faridi N."/>
            <person name="Jones S."/>
            <person name="Jones-Rhoades M."/>
            <person name="Jorgensen R."/>
            <person name="Joshi C."/>
            <person name="Kangasjarvi J."/>
            <person name="Karlsson J."/>
            <person name="Kelleher C."/>
            <person name="Kirkpatrick R."/>
            <person name="Kirst M."/>
            <person name="Kohler A."/>
            <person name="Kalluri U."/>
            <person name="Larimer F."/>
            <person name="Leebens-Mack J."/>
            <person name="Leple J.C."/>
            <person name="Locascio P."/>
            <person name="Lou Y."/>
            <person name="Lucas S."/>
            <person name="Martin F."/>
            <person name="Montanini B."/>
            <person name="Napoli C."/>
            <person name="Nelson D.R."/>
            <person name="Nelson C."/>
            <person name="Nieminen K."/>
            <person name="Nilsson O."/>
            <person name="Pereda V."/>
            <person name="Peter G."/>
            <person name="Philippe R."/>
            <person name="Pilate G."/>
            <person name="Poliakov A."/>
            <person name="Razumovskaya J."/>
            <person name="Richardson P."/>
            <person name="Rinaldi C."/>
            <person name="Ritland K."/>
            <person name="Rouze P."/>
            <person name="Ryaboy D."/>
            <person name="Schmutz J."/>
            <person name="Schrader J."/>
            <person name="Segerman B."/>
            <person name="Shin H."/>
            <person name="Siddiqui A."/>
            <person name="Sterky F."/>
            <person name="Terry A."/>
            <person name="Tsai C.J."/>
            <person name="Uberbacher E."/>
            <person name="Unneberg P."/>
            <person name="Vahala J."/>
            <person name="Wall K."/>
            <person name="Wessler S."/>
            <person name="Yang G."/>
            <person name="Yin T."/>
            <person name="Douglas C."/>
            <person name="Marra M."/>
            <person name="Sandberg G."/>
            <person name="Van de Peer Y."/>
            <person name="Rokhsar D."/>
        </authorList>
    </citation>
    <scope>NUCLEOTIDE SEQUENCE [LARGE SCALE GENOMIC DNA]</scope>
    <source>
        <strain evidence="5">cv. Nisqually</strain>
    </source>
</reference>
<gene>
    <name evidence="4" type="ORF">POPTR_012G031600</name>
</gene>
<evidence type="ECO:0000256" key="1">
    <source>
        <dbReference type="ARBA" id="ARBA00007626"/>
    </source>
</evidence>
<feature type="repeat" description="PPR" evidence="3">
    <location>
        <begin position="271"/>
        <end position="305"/>
    </location>
</feature>
<dbReference type="Pfam" id="PF12854">
    <property type="entry name" value="PPR_1"/>
    <property type="match status" value="1"/>
</dbReference>
<feature type="repeat" description="PPR" evidence="3">
    <location>
        <begin position="410"/>
        <end position="444"/>
    </location>
</feature>
<feature type="repeat" description="PPR" evidence="3">
    <location>
        <begin position="306"/>
        <end position="340"/>
    </location>
</feature>
<accession>A0A2K1Y843</accession>
<keyword evidence="2" id="KW-0677">Repeat</keyword>
<evidence type="ECO:0000256" key="3">
    <source>
        <dbReference type="PROSITE-ProRule" id="PRU00708"/>
    </source>
</evidence>
<dbReference type="FunCoup" id="A0A2K1Y843">
    <property type="interactions" value="36"/>
</dbReference>
<dbReference type="PANTHER" id="PTHR47941">
    <property type="entry name" value="PENTATRICOPEPTIDE REPEAT-CONTAINING PROTEIN 3, MITOCHONDRIAL"/>
    <property type="match status" value="1"/>
</dbReference>
<feature type="repeat" description="PPR" evidence="3">
    <location>
        <begin position="341"/>
        <end position="375"/>
    </location>
</feature>
<dbReference type="GO" id="GO:0007005">
    <property type="term" value="P:mitochondrion organization"/>
    <property type="evidence" value="ECO:0000318"/>
    <property type="project" value="GO_Central"/>
</dbReference>
<sequence>MFCHARSHLRRPNIKLTTTLLRTLTTVGAAAYPEIPLLQESTSYTVTPPIKPWPQRLYPKRLISMITHQENLDLAFQIFDYAGKYHPGFSHTYDTYHSIIDKLSRARAFDGVESLLSQLSRNSSHIKCGDDVFISVIRNYGLAGRPRLALKTFTRIKEEFSMQPSVKLLNTLLNVFVQNKRYHLVGSTLKNCKDKYGVLPNVFSFNILIKALCKKNDVENALKVFDEMPTMGMIPNLVTYTTILGGFVSRGDLVNAEKVFSEISDKGWLPDATTYTVLMVGYCKQGRLSDAIKVMDNMEYNGVEPNEVTYGVMIDAYCKEKKSGEARNLIDDMLDKKFLPSSTLCCKVIDVLCEDGKVENACHLWKRMLEKNCLPDNAIMSTLIHWLCKEGKVWEARKLFDEFEQGTIPSLMTYNTLIAGMCERGELNEAGRLWDDMVEKRCRPNAFTYNMLIKGFMKAGVVKEGVRILEEMLDNGCLPNKSTYTLLIEGLQESGMEGDVDKVMSMAMASREVDADSWDLFLHKIVGNLDCGTGALDRLLMESAT</sequence>
<comment type="similarity">
    <text evidence="1">Belongs to the PPR family. P subfamily.</text>
</comment>